<dbReference type="HOGENOM" id="CLU_323466_0_0_1"/>
<feature type="compositionally biased region" description="Basic and acidic residues" evidence="1">
    <location>
        <begin position="794"/>
        <end position="837"/>
    </location>
</feature>
<protein>
    <submittedName>
        <fullName evidence="2 3">Uncharacterized protein</fullName>
    </submittedName>
</protein>
<dbReference type="KEGG" id="hro:HELRODRAFT_177171"/>
<feature type="region of interest" description="Disordered" evidence="1">
    <location>
        <begin position="762"/>
        <end position="854"/>
    </location>
</feature>
<dbReference type="EMBL" id="AMQM01005957">
    <property type="status" value="NOT_ANNOTATED_CDS"/>
    <property type="molecule type" value="Genomic_DNA"/>
</dbReference>
<dbReference type="EMBL" id="KB097182">
    <property type="protein sequence ID" value="ESN98289.1"/>
    <property type="molecule type" value="Genomic_DNA"/>
</dbReference>
<feature type="compositionally biased region" description="Polar residues" evidence="1">
    <location>
        <begin position="384"/>
        <end position="397"/>
    </location>
</feature>
<feature type="compositionally biased region" description="Low complexity" evidence="1">
    <location>
        <begin position="225"/>
        <end position="234"/>
    </location>
</feature>
<dbReference type="GeneID" id="20206111"/>
<keyword evidence="4" id="KW-1185">Reference proteome</keyword>
<dbReference type="AlphaFoldDB" id="T1FBB2"/>
<evidence type="ECO:0000313" key="3">
    <source>
        <dbReference type="EnsemblMetazoa" id="HelroP177171"/>
    </source>
</evidence>
<dbReference type="RefSeq" id="XP_009023626.1">
    <property type="nucleotide sequence ID" value="XM_009025378.1"/>
</dbReference>
<evidence type="ECO:0000313" key="2">
    <source>
        <dbReference type="EMBL" id="ESN98289.1"/>
    </source>
</evidence>
<gene>
    <name evidence="3" type="primary">20206111</name>
    <name evidence="2" type="ORF">HELRODRAFT_177171</name>
</gene>
<feature type="region of interest" description="Disordered" evidence="1">
    <location>
        <begin position="367"/>
        <end position="397"/>
    </location>
</feature>
<evidence type="ECO:0000313" key="4">
    <source>
        <dbReference type="Proteomes" id="UP000015101"/>
    </source>
</evidence>
<reference evidence="2 4" key="2">
    <citation type="journal article" date="2013" name="Nature">
        <title>Insights into bilaterian evolution from three spiralian genomes.</title>
        <authorList>
            <person name="Simakov O."/>
            <person name="Marletaz F."/>
            <person name="Cho S.J."/>
            <person name="Edsinger-Gonzales E."/>
            <person name="Havlak P."/>
            <person name="Hellsten U."/>
            <person name="Kuo D.H."/>
            <person name="Larsson T."/>
            <person name="Lv J."/>
            <person name="Arendt D."/>
            <person name="Savage R."/>
            <person name="Osoegawa K."/>
            <person name="de Jong P."/>
            <person name="Grimwood J."/>
            <person name="Chapman J.A."/>
            <person name="Shapiro H."/>
            <person name="Aerts A."/>
            <person name="Otillar R.P."/>
            <person name="Terry A.Y."/>
            <person name="Boore J.L."/>
            <person name="Grigoriev I.V."/>
            <person name="Lindberg D.R."/>
            <person name="Seaver E.C."/>
            <person name="Weisblat D.A."/>
            <person name="Putnam N.H."/>
            <person name="Rokhsar D.S."/>
        </authorList>
    </citation>
    <scope>NUCLEOTIDE SEQUENCE</scope>
</reference>
<reference evidence="4" key="1">
    <citation type="submission" date="2012-12" db="EMBL/GenBank/DDBJ databases">
        <authorList>
            <person name="Hellsten U."/>
            <person name="Grimwood J."/>
            <person name="Chapman J.A."/>
            <person name="Shapiro H."/>
            <person name="Aerts A."/>
            <person name="Otillar R.P."/>
            <person name="Terry A.Y."/>
            <person name="Boore J.L."/>
            <person name="Simakov O."/>
            <person name="Marletaz F."/>
            <person name="Cho S.-J."/>
            <person name="Edsinger-Gonzales E."/>
            <person name="Havlak P."/>
            <person name="Kuo D.-H."/>
            <person name="Larsson T."/>
            <person name="Lv J."/>
            <person name="Arendt D."/>
            <person name="Savage R."/>
            <person name="Osoegawa K."/>
            <person name="de Jong P."/>
            <person name="Lindberg D.R."/>
            <person name="Seaver E.C."/>
            <person name="Weisblat D.A."/>
            <person name="Putnam N.H."/>
            <person name="Grigoriev I.V."/>
            <person name="Rokhsar D.S."/>
        </authorList>
    </citation>
    <scope>NUCLEOTIDE SEQUENCE</scope>
</reference>
<feature type="compositionally biased region" description="Basic residues" evidence="1">
    <location>
        <begin position="770"/>
        <end position="793"/>
    </location>
</feature>
<sequence length="894" mass="101179">MDTSVGLSSIATLSLGLSMSMAGAGRVVIRSLQNPNIHNGMTDRRQSSLQQFFTKIPVMLEPPTNNLNSLAASSAPCETENKTKGRKEVKNSDEAVIGNSFQYLINVAQSLVFKITMIKIVPKIFLVIISKHAVVIGNSKPRSTVNGEENISSKLNAYFYLFYAIFKHKQTNFARKILFKCKNTTRKRSQSYKELQRHTNQHCQLNSSIHHYDKHLHNHSKLSDSKTATTSSSSREQSPAPFTRASSLDSHMLKVVAQCYTKDDDDRYADQHLIRGHNRSTNGQYSDVITALKEGIDGKLIETVLKEEDEQDRTQSPHRRNSLFVTSSSNKVGGKPQLSRANTDESNNFIAIPDVIIHAAEAWAASDCSDSGGNDTNEVHKKQLASSGNPPSESMSLPQLALRNSLDNSTSLFHDYFLNIKSEISSACSSDSKCSFTLGNNNKTLCDNSKESIAICRNDNKTQNYEETNKTDNNVKNTRNIYQASTQTVKSLKYAIPAKLPSFTSSLLPTVNNNHLTSTSNTLMNKVLKNEQAADESPSTSDCNKLTVRTVEKMTSDLEIYNFPVSIVSEENKVSKPVKNFSAAFYPSEFFQPTLQRNFHQKHHHHQYYNHKDQCFQQGKRDQMIMQFDRSPGFRRRVSMDICQTSSRGSAPKNYNKNYTFNISKDKAKDISQEKFVTGDDEMQPKKMFLSDEAKCSETVKEVEEIPLRSIHPTIHSETYLATVLNQGFDSEYAQPFNTSSSKKISKVDKNTMTQFQSTLDHFLSNKDPKKVKRSYKHHKHPCSVKLKTKPKRAHVDRTNHDDLKQSEYQSTKHDDDDSTLCRRNDTDRRRAHKFDARYSNSKSQDFLSSSPTSVGSEVFLLPRESKRRRSLHMPFKMSAVRATRVSNFVLFIE</sequence>
<organism evidence="3 4">
    <name type="scientific">Helobdella robusta</name>
    <name type="common">Californian leech</name>
    <dbReference type="NCBI Taxonomy" id="6412"/>
    <lineage>
        <taxon>Eukaryota</taxon>
        <taxon>Metazoa</taxon>
        <taxon>Spiralia</taxon>
        <taxon>Lophotrochozoa</taxon>
        <taxon>Annelida</taxon>
        <taxon>Clitellata</taxon>
        <taxon>Hirudinea</taxon>
        <taxon>Rhynchobdellida</taxon>
        <taxon>Glossiphoniidae</taxon>
        <taxon>Helobdella</taxon>
    </lineage>
</organism>
<evidence type="ECO:0000256" key="1">
    <source>
        <dbReference type="SAM" id="MobiDB-lite"/>
    </source>
</evidence>
<accession>T1FBB2</accession>
<feature type="compositionally biased region" description="Polar residues" evidence="1">
    <location>
        <begin position="839"/>
        <end position="854"/>
    </location>
</feature>
<dbReference type="EnsemblMetazoa" id="HelroT177171">
    <property type="protein sequence ID" value="HelroP177171"/>
    <property type="gene ID" value="HelroG177171"/>
</dbReference>
<feature type="region of interest" description="Disordered" evidence="1">
    <location>
        <begin position="216"/>
        <end position="245"/>
    </location>
</feature>
<dbReference type="CTD" id="20206111"/>
<proteinExistence type="predicted"/>
<dbReference type="InParanoid" id="T1FBB2"/>
<reference evidence="3" key="3">
    <citation type="submission" date="2015-06" db="UniProtKB">
        <authorList>
            <consortium name="EnsemblMetazoa"/>
        </authorList>
    </citation>
    <scope>IDENTIFICATION</scope>
</reference>
<name>T1FBB2_HELRO</name>
<dbReference type="Proteomes" id="UP000015101">
    <property type="component" value="Unassembled WGS sequence"/>
</dbReference>
<feature type="region of interest" description="Disordered" evidence="1">
    <location>
        <begin position="307"/>
        <end position="344"/>
    </location>
</feature>